<dbReference type="RefSeq" id="WP_232091571.1">
    <property type="nucleotide sequence ID" value="NZ_AP021927.1"/>
</dbReference>
<evidence type="ECO:0000313" key="2">
    <source>
        <dbReference type="EMBL" id="BBQ29470.1"/>
    </source>
</evidence>
<accession>A0A6S4T2N8</accession>
<dbReference type="AlphaFoldDB" id="A0A6S4T2N8"/>
<reference evidence="2 3" key="1">
    <citation type="submission" date="2019-12" db="EMBL/GenBank/DDBJ databases">
        <title>complete genome sequences of Aeromonas caviae str. WP2-W18-ESBL-01 isolated from wastewater treatment plant effluent.</title>
        <authorList>
            <person name="Sekizuka T."/>
            <person name="Itokawa K."/>
            <person name="Yatsu K."/>
            <person name="Inamine Y."/>
            <person name="Kuroda M."/>
        </authorList>
    </citation>
    <scope>NUCLEOTIDE SEQUENCE [LARGE SCALE GENOMIC DNA]</scope>
    <source>
        <strain evidence="2 3">WP2-W18-ESBL-01</strain>
    </source>
</reference>
<protein>
    <submittedName>
        <fullName evidence="2">Uncharacterized protein</fullName>
    </submittedName>
</protein>
<proteinExistence type="predicted"/>
<gene>
    <name evidence="2" type="ORF">WP2W18E01_10520</name>
</gene>
<dbReference type="Proteomes" id="UP000515756">
    <property type="component" value="Chromosome"/>
</dbReference>
<name>A0A6S4T2N8_AERCA</name>
<evidence type="ECO:0000313" key="3">
    <source>
        <dbReference type="Proteomes" id="UP000515756"/>
    </source>
</evidence>
<feature type="region of interest" description="Disordered" evidence="1">
    <location>
        <begin position="248"/>
        <end position="273"/>
    </location>
</feature>
<organism evidence="2 3">
    <name type="scientific">Aeromonas caviae</name>
    <name type="common">Aeromonas punctata</name>
    <dbReference type="NCBI Taxonomy" id="648"/>
    <lineage>
        <taxon>Bacteria</taxon>
        <taxon>Pseudomonadati</taxon>
        <taxon>Pseudomonadota</taxon>
        <taxon>Gammaproteobacteria</taxon>
        <taxon>Aeromonadales</taxon>
        <taxon>Aeromonadaceae</taxon>
        <taxon>Aeromonas</taxon>
    </lineage>
</organism>
<evidence type="ECO:0000256" key="1">
    <source>
        <dbReference type="SAM" id="MobiDB-lite"/>
    </source>
</evidence>
<dbReference type="EMBL" id="AP021927">
    <property type="protein sequence ID" value="BBQ29470.1"/>
    <property type="molecule type" value="Genomic_DNA"/>
</dbReference>
<sequence length="273" mass="31261">MDTFAFEALSVEYEDGVRLLRSICGLAEWEHHKAWLAPTDILLTRHTVDELKKEIQLNILWITINNVKDIALLELVTGCGRHKNDFPERISEYSNIAALYYLWSEIHKKTQPEDAYKALFGAVRVLMKLIGVLEAIEIAHIQEKQEKKKMTARGKGGKAQNERYDNVKQEIVRQLKSKTVGKYATKQAAAEAISEEVWRFCEHLTAEINAENQKLPTYQQTRKAPGLVKDNLIRQMLDWSRKDDKVSDAFNRVVQPRKGGSSGRSQVEHGDCK</sequence>